<evidence type="ECO:0000256" key="1">
    <source>
        <dbReference type="ARBA" id="ARBA00004170"/>
    </source>
</evidence>
<evidence type="ECO:0000256" key="9">
    <source>
        <dbReference type="SAM" id="MobiDB-lite"/>
    </source>
</evidence>
<dbReference type="EMBL" id="DS469663">
    <property type="protein sequence ID" value="EDO36713.1"/>
    <property type="molecule type" value="Genomic_DNA"/>
</dbReference>
<evidence type="ECO:0000256" key="5">
    <source>
        <dbReference type="ARBA" id="ARBA00022927"/>
    </source>
</evidence>
<dbReference type="STRING" id="45351.A7SHU4"/>
<dbReference type="InterPro" id="IPR011990">
    <property type="entry name" value="TPR-like_helical_dom_sf"/>
</dbReference>
<dbReference type="HOGENOM" id="CLU_063974_1_0_1"/>
<feature type="region of interest" description="Disordered" evidence="9">
    <location>
        <begin position="294"/>
        <end position="336"/>
    </location>
</feature>
<dbReference type="SUPFAM" id="SSF48452">
    <property type="entry name" value="TPR-like"/>
    <property type="match status" value="1"/>
</dbReference>
<dbReference type="GO" id="GO:0006886">
    <property type="term" value="P:intracellular protein transport"/>
    <property type="evidence" value="ECO:0000318"/>
    <property type="project" value="GO_Central"/>
</dbReference>
<evidence type="ECO:0000313" key="11">
    <source>
        <dbReference type="Proteomes" id="UP000001593"/>
    </source>
</evidence>
<evidence type="ECO:0000256" key="6">
    <source>
        <dbReference type="ARBA" id="ARBA00023136"/>
    </source>
</evidence>
<keyword evidence="4" id="KW-0931">ER-Golgi transport</keyword>
<name>A7SHU4_NEMVE</name>
<keyword evidence="11" id="KW-1185">Reference proteome</keyword>
<dbReference type="GO" id="GO:0019905">
    <property type="term" value="F:syntaxin binding"/>
    <property type="evidence" value="ECO:0000318"/>
    <property type="project" value="GO_Central"/>
</dbReference>
<dbReference type="OMA" id="RSWFHAA"/>
<gene>
    <name evidence="10" type="ORF">NEMVEDRAFT_v1g245363</name>
</gene>
<reference evidence="10 11" key="1">
    <citation type="journal article" date="2007" name="Science">
        <title>Sea anemone genome reveals ancestral eumetazoan gene repertoire and genomic organization.</title>
        <authorList>
            <person name="Putnam N.H."/>
            <person name="Srivastava M."/>
            <person name="Hellsten U."/>
            <person name="Dirks B."/>
            <person name="Chapman J."/>
            <person name="Salamov A."/>
            <person name="Terry A."/>
            <person name="Shapiro H."/>
            <person name="Lindquist E."/>
            <person name="Kapitonov V.V."/>
            <person name="Jurka J."/>
            <person name="Genikhovich G."/>
            <person name="Grigoriev I.V."/>
            <person name="Lucas S.M."/>
            <person name="Steele R.E."/>
            <person name="Finnerty J.R."/>
            <person name="Technau U."/>
            <person name="Martindale M.Q."/>
            <person name="Rokhsar D.S."/>
        </authorList>
    </citation>
    <scope>NUCLEOTIDE SEQUENCE [LARGE SCALE GENOMIC DNA]</scope>
    <source>
        <strain evidence="11">CH2 X CH6</strain>
    </source>
</reference>
<dbReference type="FunCoup" id="A7SHU4">
    <property type="interactions" value="710"/>
</dbReference>
<evidence type="ECO:0000256" key="4">
    <source>
        <dbReference type="ARBA" id="ARBA00022892"/>
    </source>
</evidence>
<keyword evidence="3" id="KW-0813">Transport</keyword>
<evidence type="ECO:0000256" key="2">
    <source>
        <dbReference type="ARBA" id="ARBA00010050"/>
    </source>
</evidence>
<dbReference type="AlphaFoldDB" id="A7SHU4"/>
<keyword evidence="5" id="KW-0653">Protein transport</keyword>
<proteinExistence type="inferred from homology"/>
<dbReference type="Gene3D" id="1.25.40.10">
    <property type="entry name" value="Tetratricopeptide repeat domain"/>
    <property type="match status" value="1"/>
</dbReference>
<evidence type="ECO:0000256" key="3">
    <source>
        <dbReference type="ARBA" id="ARBA00022448"/>
    </source>
</evidence>
<dbReference type="InParanoid" id="A7SHU4"/>
<evidence type="ECO:0000256" key="7">
    <source>
        <dbReference type="ARBA" id="ARBA00040047"/>
    </source>
</evidence>
<dbReference type="GO" id="GO:0005483">
    <property type="term" value="F:soluble NSF attachment protein activity"/>
    <property type="evidence" value="ECO:0000318"/>
    <property type="project" value="GO_Central"/>
</dbReference>
<organism evidence="10 11">
    <name type="scientific">Nematostella vectensis</name>
    <name type="common">Starlet sea anemone</name>
    <dbReference type="NCBI Taxonomy" id="45351"/>
    <lineage>
        <taxon>Eukaryota</taxon>
        <taxon>Metazoa</taxon>
        <taxon>Cnidaria</taxon>
        <taxon>Anthozoa</taxon>
        <taxon>Hexacorallia</taxon>
        <taxon>Actiniaria</taxon>
        <taxon>Edwardsiidae</taxon>
        <taxon>Nematostella</taxon>
    </lineage>
</organism>
<dbReference type="PhylomeDB" id="A7SHU4"/>
<feature type="compositionally biased region" description="Acidic residues" evidence="9">
    <location>
        <begin position="322"/>
        <end position="336"/>
    </location>
</feature>
<dbReference type="InterPro" id="IPR000744">
    <property type="entry name" value="NSF_attach"/>
</dbReference>
<keyword evidence="6" id="KW-0472">Membrane</keyword>
<dbReference type="Proteomes" id="UP000001593">
    <property type="component" value="Unassembled WGS sequence"/>
</dbReference>
<protein>
    <recommendedName>
        <fullName evidence="7">Gamma-soluble NSF attachment protein</fullName>
    </recommendedName>
    <alternativeName>
        <fullName evidence="8">N-ethylmaleimide-sensitive factor attachment protein gamma</fullName>
    </alternativeName>
</protein>
<dbReference type="GO" id="GO:0031201">
    <property type="term" value="C:SNARE complex"/>
    <property type="evidence" value="ECO:0000318"/>
    <property type="project" value="GO_Central"/>
</dbReference>
<comment type="subcellular location">
    <subcellularLocation>
        <location evidence="1">Membrane</location>
        <topology evidence="1">Peripheral membrane protein</topology>
    </subcellularLocation>
</comment>
<dbReference type="PANTHER" id="PTHR13768:SF2">
    <property type="entry name" value="GAMMA-SOLUBLE NSF ATTACHMENT PROTEIN"/>
    <property type="match status" value="1"/>
</dbReference>
<dbReference type="Pfam" id="PF14938">
    <property type="entry name" value="SNAP"/>
    <property type="match status" value="1"/>
</dbReference>
<evidence type="ECO:0000256" key="8">
    <source>
        <dbReference type="ARBA" id="ARBA00042485"/>
    </source>
</evidence>
<accession>A7SHU4</accession>
<dbReference type="PANTHER" id="PTHR13768">
    <property type="entry name" value="SOLUBLE NSF ATTACHMENT PROTEIN SNAP"/>
    <property type="match status" value="1"/>
</dbReference>
<dbReference type="eggNOG" id="KOG1585">
    <property type="taxonomic scope" value="Eukaryota"/>
</dbReference>
<evidence type="ECO:0000313" key="10">
    <source>
        <dbReference type="EMBL" id="EDO36713.1"/>
    </source>
</evidence>
<comment type="similarity">
    <text evidence="2">Belongs to the SNAP family.</text>
</comment>
<sequence>MAMQQRKLQEGILLIKEAEKCMKTSWLKWKPDYDSAADKYMKAGTCFKAAKSYPEAQDAFKKSADAHYNSHATFHAAKALEQAATVLKEMKRVDEAVDLIEKAGFYYRESGSADTAAMALIRGAKMCDSLEQPEKAIELFLNAGDLNIAEDKIREAIEPITSAARLQLKSKKLAEGIETYKKILDLFQQIENLQMMYKTVLSLIVVYLHEGDYVAADRCFKDACGIPGFTNSDEAQAGERVLECFDQGDSDGIASCAAQPLFTYLDNEIAKLSRSLRAPGDIITTKPVTINTVFEKPRPPDPVQTETALDADTEQPTGPETAAEEEEEDEFAGGLC</sequence>
<dbReference type="GO" id="GO:0016192">
    <property type="term" value="P:vesicle-mediated transport"/>
    <property type="evidence" value="ECO:0007669"/>
    <property type="project" value="UniProtKB-KW"/>
</dbReference>